<comment type="caution">
    <text evidence="5">The sequence shown here is derived from an EMBL/GenBank/DDBJ whole genome shotgun (WGS) entry which is preliminary data.</text>
</comment>
<keyword evidence="6" id="KW-1185">Reference proteome</keyword>
<feature type="domain" description="Type I restriction modification DNA specificity" evidence="4">
    <location>
        <begin position="4"/>
        <end position="158"/>
    </location>
</feature>
<accession>A0ABT1TL39</accession>
<gene>
    <name evidence="5" type="ORF">NP590_15250</name>
</gene>
<dbReference type="Proteomes" id="UP001524499">
    <property type="component" value="Unassembled WGS sequence"/>
</dbReference>
<dbReference type="GO" id="GO:0016787">
    <property type="term" value="F:hydrolase activity"/>
    <property type="evidence" value="ECO:0007669"/>
    <property type="project" value="UniProtKB-KW"/>
</dbReference>
<evidence type="ECO:0000256" key="3">
    <source>
        <dbReference type="ARBA" id="ARBA00023125"/>
    </source>
</evidence>
<dbReference type="RefSeq" id="WP_256603443.1">
    <property type="nucleotide sequence ID" value="NZ_JANIBJ010000030.1"/>
</dbReference>
<evidence type="ECO:0000256" key="1">
    <source>
        <dbReference type="ARBA" id="ARBA00010923"/>
    </source>
</evidence>
<keyword evidence="5" id="KW-0255">Endonuclease</keyword>
<keyword evidence="2" id="KW-0680">Restriction system</keyword>
<dbReference type="InterPro" id="IPR000055">
    <property type="entry name" value="Restrct_endonuc_typeI_TRD"/>
</dbReference>
<evidence type="ECO:0000313" key="5">
    <source>
        <dbReference type="EMBL" id="MCQ8105469.1"/>
    </source>
</evidence>
<keyword evidence="3" id="KW-0238">DNA-binding</keyword>
<dbReference type="Gene3D" id="3.90.220.20">
    <property type="entry name" value="DNA methylase specificity domains"/>
    <property type="match status" value="1"/>
</dbReference>
<dbReference type="SUPFAM" id="SSF116734">
    <property type="entry name" value="DNA methylase specificity domain"/>
    <property type="match status" value="1"/>
</dbReference>
<dbReference type="EC" id="3.1.21.-" evidence="5"/>
<dbReference type="GO" id="GO:0004519">
    <property type="term" value="F:endonuclease activity"/>
    <property type="evidence" value="ECO:0007669"/>
    <property type="project" value="UniProtKB-KW"/>
</dbReference>
<organism evidence="5 6">
    <name type="scientific">Methylomonas subterranea</name>
    <dbReference type="NCBI Taxonomy" id="2952225"/>
    <lineage>
        <taxon>Bacteria</taxon>
        <taxon>Pseudomonadati</taxon>
        <taxon>Pseudomonadota</taxon>
        <taxon>Gammaproteobacteria</taxon>
        <taxon>Methylococcales</taxon>
        <taxon>Methylococcaceae</taxon>
        <taxon>Methylomonas</taxon>
    </lineage>
</organism>
<dbReference type="Pfam" id="PF01420">
    <property type="entry name" value="Methylase_S"/>
    <property type="match status" value="1"/>
</dbReference>
<reference evidence="5 6" key="1">
    <citation type="submission" date="2022-07" db="EMBL/GenBank/DDBJ databases">
        <title>Methylomonas rivi sp. nov., Methylomonas rosea sp. nov., Methylomonas aureus sp. nov. and Methylomonas subterranea sp. nov., four novel methanotrophs isolated from a freshwater creek and the deep terrestrial subsurface.</title>
        <authorList>
            <person name="Abin C."/>
            <person name="Sankaranarayanan K."/>
            <person name="Garner C."/>
            <person name="Sindelar R."/>
            <person name="Kotary K."/>
            <person name="Garner R."/>
            <person name="Barclay S."/>
            <person name="Lawson P."/>
            <person name="Krumholz L."/>
        </authorList>
    </citation>
    <scope>NUCLEOTIDE SEQUENCE [LARGE SCALE GENOMIC DNA]</scope>
    <source>
        <strain evidence="5 6">SURF-2</strain>
    </source>
</reference>
<name>A0ABT1TL39_9GAMM</name>
<comment type="similarity">
    <text evidence="1">Belongs to the type-I restriction system S methylase family.</text>
</comment>
<evidence type="ECO:0000313" key="6">
    <source>
        <dbReference type="Proteomes" id="UP001524499"/>
    </source>
</evidence>
<dbReference type="InterPro" id="IPR044946">
    <property type="entry name" value="Restrct_endonuc_typeI_TRD_sf"/>
</dbReference>
<keyword evidence="5" id="KW-0378">Hydrolase</keyword>
<dbReference type="EMBL" id="JANIBJ010000030">
    <property type="protein sequence ID" value="MCQ8105469.1"/>
    <property type="molecule type" value="Genomic_DNA"/>
</dbReference>
<evidence type="ECO:0000256" key="2">
    <source>
        <dbReference type="ARBA" id="ARBA00022747"/>
    </source>
</evidence>
<keyword evidence="5" id="KW-0540">Nuclease</keyword>
<proteinExistence type="inferred from homology"/>
<evidence type="ECO:0000259" key="4">
    <source>
        <dbReference type="Pfam" id="PF01420"/>
    </source>
</evidence>
<protein>
    <submittedName>
        <fullName evidence="5">Restriction endonuclease subunit S</fullName>
        <ecNumber evidence="5">3.1.21.-</ecNumber>
    </submittedName>
</protein>
<sequence>MSEEPMVSFRLGEIAHVEMGQSPDSRFVYDDPFLGYPFLQGNAEFGPVFPEPKYGCTRPTKLARTDDVLISVRAPVGSVNVADRDFCIGRGLAAIRFRGIKPSLAAELLLRQNGALRRVAQGTTFEAINKSDLLNLHLQIPDSEELPTIAKILDTLDTHPRNRGDHCQAQGRQAGFNA</sequence>